<protein>
    <submittedName>
        <fullName evidence="7">DMT family transporter</fullName>
    </submittedName>
</protein>
<reference evidence="7 8" key="1">
    <citation type="submission" date="2020-10" db="EMBL/GenBank/DDBJ databases">
        <title>Ramlibacter sp. HM2 16S ribosomal RNA gene Genome sequencing and assembly.</title>
        <authorList>
            <person name="Kang M."/>
        </authorList>
    </citation>
    <scope>NUCLEOTIDE SEQUENCE [LARGE SCALE GENOMIC DNA]</scope>
    <source>
        <strain evidence="7 8">HM2</strain>
    </source>
</reference>
<evidence type="ECO:0000256" key="1">
    <source>
        <dbReference type="ARBA" id="ARBA00004141"/>
    </source>
</evidence>
<feature type="transmembrane region" description="Helical" evidence="5">
    <location>
        <begin position="123"/>
        <end position="140"/>
    </location>
</feature>
<dbReference type="Proteomes" id="UP000806285">
    <property type="component" value="Unassembled WGS sequence"/>
</dbReference>
<evidence type="ECO:0000259" key="6">
    <source>
        <dbReference type="Pfam" id="PF00892"/>
    </source>
</evidence>
<comment type="caution">
    <text evidence="7">The sequence shown here is derived from an EMBL/GenBank/DDBJ whole genome shotgun (WGS) entry which is preliminary data.</text>
</comment>
<dbReference type="EMBL" id="JADDIV010000001">
    <property type="protein sequence ID" value="MBE7366705.1"/>
    <property type="molecule type" value="Genomic_DNA"/>
</dbReference>
<evidence type="ECO:0000256" key="5">
    <source>
        <dbReference type="SAM" id="Phobius"/>
    </source>
</evidence>
<comment type="subcellular location">
    <subcellularLocation>
        <location evidence="1">Membrane</location>
        <topology evidence="1">Multi-pass membrane protein</topology>
    </subcellularLocation>
</comment>
<feature type="transmembrane region" description="Helical" evidence="5">
    <location>
        <begin position="204"/>
        <end position="226"/>
    </location>
</feature>
<evidence type="ECO:0000256" key="2">
    <source>
        <dbReference type="ARBA" id="ARBA00022692"/>
    </source>
</evidence>
<feature type="transmembrane region" description="Helical" evidence="5">
    <location>
        <begin position="262"/>
        <end position="280"/>
    </location>
</feature>
<feature type="transmembrane region" description="Helical" evidence="5">
    <location>
        <begin position="66"/>
        <end position="87"/>
    </location>
</feature>
<feature type="transmembrane region" description="Helical" evidence="5">
    <location>
        <begin position="232"/>
        <end position="250"/>
    </location>
</feature>
<dbReference type="InterPro" id="IPR000620">
    <property type="entry name" value="EamA_dom"/>
</dbReference>
<evidence type="ECO:0000256" key="3">
    <source>
        <dbReference type="ARBA" id="ARBA00022989"/>
    </source>
</evidence>
<proteinExistence type="predicted"/>
<dbReference type="InterPro" id="IPR037185">
    <property type="entry name" value="EmrE-like"/>
</dbReference>
<keyword evidence="3 5" id="KW-1133">Transmembrane helix</keyword>
<evidence type="ECO:0000313" key="7">
    <source>
        <dbReference type="EMBL" id="MBE7366705.1"/>
    </source>
</evidence>
<feature type="domain" description="EamA" evidence="6">
    <location>
        <begin position="176"/>
        <end position="302"/>
    </location>
</feature>
<name>A0ABR9RZP0_9BURK</name>
<feature type="transmembrane region" description="Helical" evidence="5">
    <location>
        <begin position="149"/>
        <end position="167"/>
    </location>
</feature>
<keyword evidence="4 5" id="KW-0472">Membrane</keyword>
<gene>
    <name evidence="7" type="ORF">IM787_03905</name>
</gene>
<feature type="transmembrane region" description="Helical" evidence="5">
    <location>
        <begin position="33"/>
        <end position="54"/>
    </location>
</feature>
<feature type="domain" description="EamA" evidence="6">
    <location>
        <begin position="33"/>
        <end position="163"/>
    </location>
</feature>
<evidence type="ECO:0000256" key="4">
    <source>
        <dbReference type="ARBA" id="ARBA00023136"/>
    </source>
</evidence>
<keyword evidence="2 5" id="KW-0812">Transmembrane</keyword>
<dbReference type="SUPFAM" id="SSF103481">
    <property type="entry name" value="Multidrug resistance efflux transporter EmrE"/>
    <property type="match status" value="2"/>
</dbReference>
<dbReference type="PANTHER" id="PTHR22911:SF6">
    <property type="entry name" value="SOLUTE CARRIER FAMILY 35 MEMBER G1"/>
    <property type="match status" value="1"/>
</dbReference>
<dbReference type="Pfam" id="PF00892">
    <property type="entry name" value="EamA"/>
    <property type="match status" value="2"/>
</dbReference>
<feature type="transmembrane region" description="Helical" evidence="5">
    <location>
        <begin position="99"/>
        <end position="117"/>
    </location>
</feature>
<keyword evidence="8" id="KW-1185">Reference proteome</keyword>
<feature type="transmembrane region" description="Helical" evidence="5">
    <location>
        <begin position="286"/>
        <end position="303"/>
    </location>
</feature>
<accession>A0ABR9RZP0</accession>
<sequence>MSPPASPRKRHFLARRAQVAQWRMSRLDTATQALLWSMSAGLLFVVLNSIMRGLSMVLDPFQTQFLRYLLGLGVMLPLVLRSGLAAYRPRNIGGQFTRGAVHTAGLCLWFIAVPHITLADTTAIGFTGPIFIMLGAVLVFKEPMRWERWLAAAIGFGGVLIVVGPKLSGGGGVYNLVMLASAPVFAASFLITKALTRYERAAVIVVWQSITVTLFSLPLALLHWQMPGPGQWVLFLLCGILGSAGHYCLTRSYAAADISATQSVKFLDLVWATLIGWLAFGDMPSNSTLVGGVVICAATIWIARREARGPR</sequence>
<evidence type="ECO:0000313" key="8">
    <source>
        <dbReference type="Proteomes" id="UP000806285"/>
    </source>
</evidence>
<feature type="transmembrane region" description="Helical" evidence="5">
    <location>
        <begin position="173"/>
        <end position="192"/>
    </location>
</feature>
<dbReference type="PANTHER" id="PTHR22911">
    <property type="entry name" value="ACYL-MALONYL CONDENSING ENZYME-RELATED"/>
    <property type="match status" value="1"/>
</dbReference>
<organism evidence="7 8">
    <name type="scientific">Ramlibacter pallidus</name>
    <dbReference type="NCBI Taxonomy" id="2780087"/>
    <lineage>
        <taxon>Bacteria</taxon>
        <taxon>Pseudomonadati</taxon>
        <taxon>Pseudomonadota</taxon>
        <taxon>Betaproteobacteria</taxon>
        <taxon>Burkholderiales</taxon>
        <taxon>Comamonadaceae</taxon>
        <taxon>Ramlibacter</taxon>
    </lineage>
</organism>